<protein>
    <submittedName>
        <fullName evidence="2">GNAT family N-acetyltransferase</fullName>
    </submittedName>
</protein>
<accession>A0A9X1F740</accession>
<name>A0A9X1F740_9FLAO</name>
<dbReference type="EMBL" id="JAGSPD010000002">
    <property type="protein sequence ID" value="MBV7268341.1"/>
    <property type="molecule type" value="Genomic_DNA"/>
</dbReference>
<dbReference type="Proteomes" id="UP001138894">
    <property type="component" value="Unassembled WGS sequence"/>
</dbReference>
<sequence>MKAPTLENESVKLSLLDLSNYSHLETVAKEKDLIFYSPSDISTPEKLRSYVQVAVDGYYHKTIIPFIVYDKKKESYAGSTRFGLINWKNKVLHIGWTWIGHSFQGTGLNANMKFLMLQYTFETLGFEKVEFRIDERNNKSRRAVEKLGATLEGILRKDTLMKDGFKRSTCCYGILKEEWPSIKTNLQNTIKNN</sequence>
<dbReference type="PANTHER" id="PTHR43610">
    <property type="entry name" value="BLL6696 PROTEIN"/>
    <property type="match status" value="1"/>
</dbReference>
<dbReference type="AlphaFoldDB" id="A0A9X1F740"/>
<proteinExistence type="predicted"/>
<dbReference type="RefSeq" id="WP_218544876.1">
    <property type="nucleotide sequence ID" value="NZ_JAGSPD010000002.1"/>
</dbReference>
<dbReference type="Pfam" id="PF13302">
    <property type="entry name" value="Acetyltransf_3"/>
    <property type="match status" value="1"/>
</dbReference>
<evidence type="ECO:0000259" key="1">
    <source>
        <dbReference type="Pfam" id="PF13302"/>
    </source>
</evidence>
<gene>
    <name evidence="2" type="ORF">KCG49_03925</name>
</gene>
<dbReference type="PANTHER" id="PTHR43610:SF1">
    <property type="entry name" value="N-ACETYLTRANSFERASE DOMAIN-CONTAINING PROTEIN"/>
    <property type="match status" value="1"/>
</dbReference>
<dbReference type="InterPro" id="IPR000182">
    <property type="entry name" value="GNAT_dom"/>
</dbReference>
<keyword evidence="3" id="KW-1185">Reference proteome</keyword>
<reference evidence="2" key="1">
    <citation type="submission" date="2021-04" db="EMBL/GenBank/DDBJ databases">
        <authorList>
            <person name="Pira H."/>
            <person name="Risdian C."/>
            <person name="Wink J."/>
        </authorList>
    </citation>
    <scope>NUCLEOTIDE SEQUENCE</scope>
    <source>
        <strain evidence="2">WHY3</strain>
    </source>
</reference>
<organism evidence="2 3">
    <name type="scientific">Winogradskyella luteola</name>
    <dbReference type="NCBI Taxonomy" id="2828330"/>
    <lineage>
        <taxon>Bacteria</taxon>
        <taxon>Pseudomonadati</taxon>
        <taxon>Bacteroidota</taxon>
        <taxon>Flavobacteriia</taxon>
        <taxon>Flavobacteriales</taxon>
        <taxon>Flavobacteriaceae</taxon>
        <taxon>Winogradskyella</taxon>
    </lineage>
</organism>
<dbReference type="GO" id="GO:0016747">
    <property type="term" value="F:acyltransferase activity, transferring groups other than amino-acyl groups"/>
    <property type="evidence" value="ECO:0007669"/>
    <property type="project" value="InterPro"/>
</dbReference>
<evidence type="ECO:0000313" key="2">
    <source>
        <dbReference type="EMBL" id="MBV7268341.1"/>
    </source>
</evidence>
<feature type="domain" description="N-acetyltransferase" evidence="1">
    <location>
        <begin position="30"/>
        <end position="150"/>
    </location>
</feature>
<comment type="caution">
    <text evidence="2">The sequence shown here is derived from an EMBL/GenBank/DDBJ whole genome shotgun (WGS) entry which is preliminary data.</text>
</comment>
<evidence type="ECO:0000313" key="3">
    <source>
        <dbReference type="Proteomes" id="UP001138894"/>
    </source>
</evidence>